<gene>
    <name evidence="2" type="ORF">F8M49_03850</name>
</gene>
<dbReference type="SUPFAM" id="SSF53474">
    <property type="entry name" value="alpha/beta-Hydrolases"/>
    <property type="match status" value="1"/>
</dbReference>
<dbReference type="EMBL" id="WBMO01000001">
    <property type="protein sequence ID" value="MDV2474777.1"/>
    <property type="molecule type" value="Genomic_DNA"/>
</dbReference>
<dbReference type="Proteomes" id="UP001275440">
    <property type="component" value="Unassembled WGS sequence"/>
</dbReference>
<sequence length="252" mass="27449">METVLTAEPNGVAIAYRDSAGRARTHPVPVVLVHGMGGDSRTWDRFARSLVAAGRRVVAVDLRGHGRSARAGSYRFGEFAADITGLCDHLNFDTVDLVGHSLGGRTGSLIAQDRPDLVRRLVLEESPLPLRTGDPIPVLASRRPTVAELWHATSSLVRNPRAAIAFDRTMTASAIEQFHTPDQRWWQRLPDTAAPTLFLRGVRPGSLVDPRLLAEAAAALPSCAVRDIACGHSIHRDRFRDFEAAVLPFLMG</sequence>
<evidence type="ECO:0000313" key="2">
    <source>
        <dbReference type="EMBL" id="MDV2474777.1"/>
    </source>
</evidence>
<keyword evidence="2" id="KW-0378">Hydrolase</keyword>
<dbReference type="GO" id="GO:0016787">
    <property type="term" value="F:hydrolase activity"/>
    <property type="evidence" value="ECO:0007669"/>
    <property type="project" value="UniProtKB-KW"/>
</dbReference>
<dbReference type="Gene3D" id="3.40.50.1820">
    <property type="entry name" value="alpha/beta hydrolase"/>
    <property type="match status" value="1"/>
</dbReference>
<dbReference type="RefSeq" id="WP_072813688.1">
    <property type="nucleotide sequence ID" value="NZ_JAHWLX010000070.1"/>
</dbReference>
<protein>
    <submittedName>
        <fullName evidence="2">Alpha/beta hydrolase</fullName>
    </submittedName>
</protein>
<dbReference type="InterPro" id="IPR029058">
    <property type="entry name" value="AB_hydrolase_fold"/>
</dbReference>
<evidence type="ECO:0000313" key="3">
    <source>
        <dbReference type="Proteomes" id="UP001275440"/>
    </source>
</evidence>
<organism evidence="2 3">
    <name type="scientific">Rhodococcus zopfii</name>
    <dbReference type="NCBI Taxonomy" id="43772"/>
    <lineage>
        <taxon>Bacteria</taxon>
        <taxon>Bacillati</taxon>
        <taxon>Actinomycetota</taxon>
        <taxon>Actinomycetes</taxon>
        <taxon>Mycobacteriales</taxon>
        <taxon>Nocardiaceae</taxon>
        <taxon>Rhodococcus</taxon>
    </lineage>
</organism>
<dbReference type="PANTHER" id="PTHR43798:SF33">
    <property type="entry name" value="HYDROLASE, PUTATIVE (AFU_ORTHOLOGUE AFUA_2G14860)-RELATED"/>
    <property type="match status" value="1"/>
</dbReference>
<dbReference type="InterPro" id="IPR050266">
    <property type="entry name" value="AB_hydrolase_sf"/>
</dbReference>
<evidence type="ECO:0000259" key="1">
    <source>
        <dbReference type="Pfam" id="PF00561"/>
    </source>
</evidence>
<feature type="domain" description="AB hydrolase-1" evidence="1">
    <location>
        <begin position="29"/>
        <end position="129"/>
    </location>
</feature>
<dbReference type="PRINTS" id="PR00111">
    <property type="entry name" value="ABHYDROLASE"/>
</dbReference>
<reference evidence="2 3" key="1">
    <citation type="submission" date="2019-10" db="EMBL/GenBank/DDBJ databases">
        <title>Draft Genome Assembly of Rhodococcus zopfii DSM44189.</title>
        <authorList>
            <person name="Sutton J.M."/>
            <person name="Akob D.M."/>
            <person name="Bushman T.J."/>
        </authorList>
    </citation>
    <scope>NUCLEOTIDE SEQUENCE [LARGE SCALE GENOMIC DNA]</scope>
    <source>
        <strain evidence="2 3">DSM 44189</strain>
    </source>
</reference>
<dbReference type="PANTHER" id="PTHR43798">
    <property type="entry name" value="MONOACYLGLYCEROL LIPASE"/>
    <property type="match status" value="1"/>
</dbReference>
<comment type="caution">
    <text evidence="2">The sequence shown here is derived from an EMBL/GenBank/DDBJ whole genome shotgun (WGS) entry which is preliminary data.</text>
</comment>
<name>A0ABU3WLB9_9NOCA</name>
<proteinExistence type="predicted"/>
<keyword evidence="3" id="KW-1185">Reference proteome</keyword>
<dbReference type="InterPro" id="IPR000073">
    <property type="entry name" value="AB_hydrolase_1"/>
</dbReference>
<dbReference type="Pfam" id="PF00561">
    <property type="entry name" value="Abhydrolase_1"/>
    <property type="match status" value="1"/>
</dbReference>
<accession>A0ABU3WLB9</accession>